<feature type="signal peptide" evidence="1">
    <location>
        <begin position="1"/>
        <end position="20"/>
    </location>
</feature>
<sequence>MGLRIALLLTLVASSFAIWAAPAPYFLWQGAHRTVCAQTSPGEGWTRISAAYVKSDCSI</sequence>
<feature type="chain" id="PRO_5036308137" description="Secreted protein" evidence="1">
    <location>
        <begin position="21"/>
        <end position="59"/>
    </location>
</feature>
<proteinExistence type="predicted"/>
<evidence type="ECO:0000256" key="1">
    <source>
        <dbReference type="SAM" id="SignalP"/>
    </source>
</evidence>
<name>A0A1I0JA56_9PSED</name>
<organism evidence="3 4">
    <name type="scientific">Pseudomonas graminis</name>
    <dbReference type="NCBI Taxonomy" id="158627"/>
    <lineage>
        <taxon>Bacteria</taxon>
        <taxon>Pseudomonadati</taxon>
        <taxon>Pseudomonadota</taxon>
        <taxon>Gammaproteobacteria</taxon>
        <taxon>Pseudomonadales</taxon>
        <taxon>Pseudomonadaceae</taxon>
        <taxon>Pseudomonas</taxon>
    </lineage>
</organism>
<accession>A0A1I0JA56</accession>
<evidence type="ECO:0008006" key="5">
    <source>
        <dbReference type="Google" id="ProtNLM"/>
    </source>
</evidence>
<evidence type="ECO:0000313" key="3">
    <source>
        <dbReference type="EMBL" id="SEU06764.1"/>
    </source>
</evidence>
<evidence type="ECO:0000313" key="2">
    <source>
        <dbReference type="EMBL" id="HEF25302.1"/>
    </source>
</evidence>
<reference evidence="3 4" key="1">
    <citation type="submission" date="2016-10" db="EMBL/GenBank/DDBJ databases">
        <authorList>
            <person name="de Groot N.N."/>
        </authorList>
    </citation>
    <scope>NUCLEOTIDE SEQUENCE [LARGE SCALE GENOMIC DNA]</scope>
    <source>
        <strain evidence="3 4">DSM 11363</strain>
    </source>
</reference>
<gene>
    <name evidence="2" type="ORF">ENP23_05960</name>
    <name evidence="3" type="ORF">SAMN05216197_15117</name>
</gene>
<dbReference type="EMBL" id="DSIN01000015">
    <property type="protein sequence ID" value="HEF25302.1"/>
    <property type="molecule type" value="Genomic_DNA"/>
</dbReference>
<keyword evidence="1" id="KW-0732">Signal</keyword>
<dbReference type="RefSeq" id="WP_074893053.1">
    <property type="nucleotide sequence ID" value="NZ_FOHW01000051.1"/>
</dbReference>
<protein>
    <recommendedName>
        <fullName evidence="5">Secreted protein</fullName>
    </recommendedName>
</protein>
<dbReference type="Proteomes" id="UP000182332">
    <property type="component" value="Unassembled WGS sequence"/>
</dbReference>
<dbReference type="AlphaFoldDB" id="A0A1I0JA56"/>
<dbReference type="OrthoDB" id="6089671at2"/>
<dbReference type="EMBL" id="FOHW01000051">
    <property type="protein sequence ID" value="SEU06764.1"/>
    <property type="molecule type" value="Genomic_DNA"/>
</dbReference>
<evidence type="ECO:0000313" key="4">
    <source>
        <dbReference type="Proteomes" id="UP000182332"/>
    </source>
</evidence>
<reference evidence="2" key="2">
    <citation type="journal article" date="2020" name="mSystems">
        <title>Genome- and Community-Level Interaction Insights into Carbon Utilization and Element Cycling Functions of Hydrothermarchaeota in Hydrothermal Sediment.</title>
        <authorList>
            <person name="Zhou Z."/>
            <person name="Liu Y."/>
            <person name="Xu W."/>
            <person name="Pan J."/>
            <person name="Luo Z.H."/>
            <person name="Li M."/>
        </authorList>
    </citation>
    <scope>NUCLEOTIDE SEQUENCE [LARGE SCALE GENOMIC DNA]</scope>
    <source>
        <strain evidence="2">SpSt-200</strain>
    </source>
</reference>